<keyword evidence="1" id="KW-0812">Transmembrane</keyword>
<sequence length="29" mass="3537">MLFIFVLFLKFSIIYLSILVISKYIKKVR</sequence>
<protein>
    <submittedName>
        <fullName evidence="2">Uncharacterized protein</fullName>
    </submittedName>
</protein>
<accession>A0A8S5P4T3</accession>
<proteinExistence type="predicted"/>
<evidence type="ECO:0000256" key="1">
    <source>
        <dbReference type="SAM" id="Phobius"/>
    </source>
</evidence>
<evidence type="ECO:0000313" key="2">
    <source>
        <dbReference type="EMBL" id="DAE01451.1"/>
    </source>
</evidence>
<reference evidence="2" key="1">
    <citation type="journal article" date="2021" name="Proc. Natl. Acad. Sci. U.S.A.">
        <title>A Catalog of Tens of Thousands of Viruses from Human Metagenomes Reveals Hidden Associations with Chronic Diseases.</title>
        <authorList>
            <person name="Tisza M.J."/>
            <person name="Buck C.B."/>
        </authorList>
    </citation>
    <scope>NUCLEOTIDE SEQUENCE</scope>
    <source>
        <strain evidence="2">CtQtc11</strain>
    </source>
</reference>
<organism evidence="2">
    <name type="scientific">Siphoviridae sp. ctQtc11</name>
    <dbReference type="NCBI Taxonomy" id="2825497"/>
    <lineage>
        <taxon>Viruses</taxon>
        <taxon>Duplodnaviria</taxon>
        <taxon>Heunggongvirae</taxon>
        <taxon>Uroviricota</taxon>
        <taxon>Caudoviricetes</taxon>
    </lineage>
</organism>
<keyword evidence="1" id="KW-1133">Transmembrane helix</keyword>
<feature type="transmembrane region" description="Helical" evidence="1">
    <location>
        <begin position="6"/>
        <end position="25"/>
    </location>
</feature>
<keyword evidence="1" id="KW-0472">Membrane</keyword>
<name>A0A8S5P4T3_9CAUD</name>
<dbReference type="EMBL" id="BK015325">
    <property type="protein sequence ID" value="DAE01451.1"/>
    <property type="molecule type" value="Genomic_DNA"/>
</dbReference>